<sequence length="210" mass="23431">MLIIQLSSANGPLECQLAVEKCLSFFIKEANSHSVNVDILENNPGTIGIKSILLGLEGQNSLEFAKKWDGTHQWQSQSSIRPHHRRKNWLFGGRVFSQIAEANEIASIEPKFLSITTCRASGAGGQHVNKTDSAVQITHLPTGIRVRVQSYRSQHQNKQCALALLSAKLKLNAQADNQAGVFQQRMHHHQIRPNAPIRYFIGNSFQEVFP</sequence>
<dbReference type="InterPro" id="IPR017509">
    <property type="entry name" value="PrfH"/>
</dbReference>
<dbReference type="InterPro" id="IPR000352">
    <property type="entry name" value="Pep_chain_release_fac_I"/>
</dbReference>
<gene>
    <name evidence="3" type="ORF">SAMN02583745_00368</name>
</gene>
<keyword evidence="4" id="KW-1185">Reference proteome</keyword>
<dbReference type="PROSITE" id="PS00745">
    <property type="entry name" value="RF_PROK_I"/>
    <property type="match status" value="1"/>
</dbReference>
<dbReference type="PANTHER" id="PTHR43116:SF3">
    <property type="entry name" value="CLASS I PEPTIDE CHAIN RELEASE FACTOR"/>
    <property type="match status" value="1"/>
</dbReference>
<protein>
    <submittedName>
        <fullName evidence="3">Peptide chain release factor</fullName>
    </submittedName>
</protein>
<dbReference type="NCBIfam" id="TIGR03072">
    <property type="entry name" value="release_prfH"/>
    <property type="match status" value="1"/>
</dbReference>
<dbReference type="PANTHER" id="PTHR43116">
    <property type="entry name" value="PEPTIDE CHAIN RELEASE FACTOR 2"/>
    <property type="match status" value="1"/>
</dbReference>
<dbReference type="RefSeq" id="WP_093317246.1">
    <property type="nucleotide sequence ID" value="NZ_FOHV01000002.1"/>
</dbReference>
<evidence type="ECO:0000313" key="3">
    <source>
        <dbReference type="EMBL" id="SES72975.1"/>
    </source>
</evidence>
<proteinExistence type="inferred from homology"/>
<comment type="similarity">
    <text evidence="1">Belongs to the prokaryotic/mitochondrial release factor family.</text>
</comment>
<dbReference type="InterPro" id="IPR045853">
    <property type="entry name" value="Pep_chain_release_fac_I_sf"/>
</dbReference>
<dbReference type="SUPFAM" id="SSF75620">
    <property type="entry name" value="Release factor"/>
    <property type="match status" value="1"/>
</dbReference>
<name>A0A1H9YUW8_9GAMM</name>
<feature type="domain" description="Prokaryotic-type class I peptide chain release factors" evidence="2">
    <location>
        <begin position="119"/>
        <end position="135"/>
    </location>
</feature>
<dbReference type="STRING" id="1123402.SAMN02583745_00368"/>
<dbReference type="GO" id="GO:0003747">
    <property type="term" value="F:translation release factor activity"/>
    <property type="evidence" value="ECO:0007669"/>
    <property type="project" value="InterPro"/>
</dbReference>
<dbReference type="EMBL" id="FOHV01000002">
    <property type="protein sequence ID" value="SES72975.1"/>
    <property type="molecule type" value="Genomic_DNA"/>
</dbReference>
<evidence type="ECO:0000259" key="2">
    <source>
        <dbReference type="PROSITE" id="PS00745"/>
    </source>
</evidence>
<dbReference type="AlphaFoldDB" id="A0A1H9YUW8"/>
<dbReference type="OrthoDB" id="9815709at2"/>
<dbReference type="Proteomes" id="UP000242642">
    <property type="component" value="Unassembled WGS sequence"/>
</dbReference>
<reference evidence="4" key="1">
    <citation type="submission" date="2016-10" db="EMBL/GenBank/DDBJ databases">
        <authorList>
            <person name="Varghese N."/>
            <person name="Submissions S."/>
        </authorList>
    </citation>
    <scope>NUCLEOTIDE SEQUENCE [LARGE SCALE GENOMIC DNA]</scope>
    <source>
        <strain evidence="4">DSM 18579</strain>
    </source>
</reference>
<accession>A0A1H9YUW8</accession>
<evidence type="ECO:0000313" key="4">
    <source>
        <dbReference type="Proteomes" id="UP000242642"/>
    </source>
</evidence>
<dbReference type="Gene3D" id="3.30.70.1660">
    <property type="match status" value="1"/>
</dbReference>
<dbReference type="Pfam" id="PF00472">
    <property type="entry name" value="RF-1"/>
    <property type="match status" value="1"/>
</dbReference>
<dbReference type="Gene3D" id="3.30.160.20">
    <property type="match status" value="1"/>
</dbReference>
<evidence type="ECO:0000256" key="1">
    <source>
        <dbReference type="ARBA" id="ARBA00010835"/>
    </source>
</evidence>
<organism evidence="3 4">
    <name type="scientific">Thorsellia anophelis DSM 18579</name>
    <dbReference type="NCBI Taxonomy" id="1123402"/>
    <lineage>
        <taxon>Bacteria</taxon>
        <taxon>Pseudomonadati</taxon>
        <taxon>Pseudomonadota</taxon>
        <taxon>Gammaproteobacteria</taxon>
        <taxon>Enterobacterales</taxon>
        <taxon>Thorselliaceae</taxon>
        <taxon>Thorsellia</taxon>
    </lineage>
</organism>